<reference evidence="7" key="1">
    <citation type="journal article" date="2023" name="Mol. Biol. Evol.">
        <title>Third-Generation Sequencing Reveals the Adaptive Role of the Epigenome in Three Deep-Sea Polychaetes.</title>
        <authorList>
            <person name="Perez M."/>
            <person name="Aroh O."/>
            <person name="Sun Y."/>
            <person name="Lan Y."/>
            <person name="Juniper S.K."/>
            <person name="Young C.R."/>
            <person name="Angers B."/>
            <person name="Qian P.Y."/>
        </authorList>
    </citation>
    <scope>NUCLEOTIDE SEQUENCE</scope>
    <source>
        <strain evidence="7">R07B-5</strain>
    </source>
</reference>
<dbReference type="PANTHER" id="PTHR12425">
    <property type="entry name" value="SYNEMBRYN"/>
    <property type="match status" value="1"/>
</dbReference>
<keyword evidence="5" id="KW-0143">Chaperone</keyword>
<evidence type="ECO:0000313" key="8">
    <source>
        <dbReference type="Proteomes" id="UP001209878"/>
    </source>
</evidence>
<dbReference type="Pfam" id="PF10165">
    <property type="entry name" value="Ric8"/>
    <property type="match status" value="1"/>
</dbReference>
<dbReference type="GO" id="GO:0007186">
    <property type="term" value="P:G protein-coupled receptor signaling pathway"/>
    <property type="evidence" value="ECO:0007669"/>
    <property type="project" value="TreeGrafter"/>
</dbReference>
<dbReference type="PRINTS" id="PR01802">
    <property type="entry name" value="SYNEMBRYN"/>
</dbReference>
<organism evidence="7 8">
    <name type="scientific">Ridgeia piscesae</name>
    <name type="common">Tubeworm</name>
    <dbReference type="NCBI Taxonomy" id="27915"/>
    <lineage>
        <taxon>Eukaryota</taxon>
        <taxon>Metazoa</taxon>
        <taxon>Spiralia</taxon>
        <taxon>Lophotrochozoa</taxon>
        <taxon>Annelida</taxon>
        <taxon>Polychaeta</taxon>
        <taxon>Sedentaria</taxon>
        <taxon>Canalipalpata</taxon>
        <taxon>Sabellida</taxon>
        <taxon>Siboglinidae</taxon>
        <taxon>Ridgeia</taxon>
    </lineage>
</organism>
<feature type="region of interest" description="Disordered" evidence="6">
    <location>
        <begin position="192"/>
        <end position="211"/>
    </location>
</feature>
<sequence>MKEGLAPILHCLCEICRANRSIRKFCRMKVLPYLGGDDVMRLPEEGPTIRNKVCKLFTCLVPEVKDLAADFLFVLCKESVARFVKYTGYGNAAGLLAQRGLLCGGCGADYSSESDESETEEYSQLRDSINPITGRWELERPDPMAEMSDEQKEYEAMKLVNKLDKLQRAGIVQPSRVGEDGKPHPVEHILELVEGSGPAEPPGATGNPDTD</sequence>
<evidence type="ECO:0000256" key="2">
    <source>
        <dbReference type="ARBA" id="ARBA00009049"/>
    </source>
</evidence>
<evidence type="ECO:0000313" key="7">
    <source>
        <dbReference type="EMBL" id="KAK2139075.1"/>
    </source>
</evidence>
<dbReference type="InterPro" id="IPR019318">
    <property type="entry name" value="Gua_nucleotide_exch_fac_Ric8"/>
</dbReference>
<accession>A0AAD9MM96</accession>
<comment type="caution">
    <text evidence="7">The sequence shown here is derived from an EMBL/GenBank/DDBJ whole genome shotgun (WGS) entry which is preliminary data.</text>
</comment>
<evidence type="ECO:0000256" key="1">
    <source>
        <dbReference type="ARBA" id="ARBA00004544"/>
    </source>
</evidence>
<evidence type="ECO:0000256" key="3">
    <source>
        <dbReference type="ARBA" id="ARBA00022490"/>
    </source>
</evidence>
<evidence type="ECO:0008006" key="9">
    <source>
        <dbReference type="Google" id="ProtNLM"/>
    </source>
</evidence>
<dbReference type="Proteomes" id="UP001209878">
    <property type="component" value="Unassembled WGS sequence"/>
</dbReference>
<evidence type="ECO:0000256" key="6">
    <source>
        <dbReference type="SAM" id="MobiDB-lite"/>
    </source>
</evidence>
<name>A0AAD9MM96_RIDPI</name>
<keyword evidence="4" id="KW-0344">Guanine-nucleotide releasing factor</keyword>
<dbReference type="GO" id="GO:0005085">
    <property type="term" value="F:guanyl-nucleotide exchange factor activity"/>
    <property type="evidence" value="ECO:0007669"/>
    <property type="project" value="UniProtKB-KW"/>
</dbReference>
<gene>
    <name evidence="7" type="ORF">NP493_6739g00003</name>
</gene>
<dbReference type="PANTHER" id="PTHR12425:SF5">
    <property type="entry name" value="SYNEMBRYN"/>
    <property type="match status" value="1"/>
</dbReference>
<comment type="similarity">
    <text evidence="2">Belongs to the synembryn family.</text>
</comment>
<evidence type="ECO:0000256" key="4">
    <source>
        <dbReference type="ARBA" id="ARBA00022658"/>
    </source>
</evidence>
<keyword evidence="3" id="KW-0963">Cytoplasm</keyword>
<keyword evidence="8" id="KW-1185">Reference proteome</keyword>
<dbReference type="GO" id="GO:0005938">
    <property type="term" value="C:cell cortex"/>
    <property type="evidence" value="ECO:0007669"/>
    <property type="project" value="UniProtKB-SubCell"/>
</dbReference>
<proteinExistence type="inferred from homology"/>
<dbReference type="EMBL" id="JAODUO010006724">
    <property type="protein sequence ID" value="KAK2139075.1"/>
    <property type="molecule type" value="Genomic_DNA"/>
</dbReference>
<evidence type="ECO:0000256" key="5">
    <source>
        <dbReference type="ARBA" id="ARBA00023186"/>
    </source>
</evidence>
<dbReference type="GO" id="GO:0001965">
    <property type="term" value="F:G-protein alpha-subunit binding"/>
    <property type="evidence" value="ECO:0007669"/>
    <property type="project" value="TreeGrafter"/>
</dbReference>
<dbReference type="InterPro" id="IPR008376">
    <property type="entry name" value="Chaperone_Ric-8_A/B"/>
</dbReference>
<protein>
    <recommendedName>
        <fullName evidence="9">Synembryn-A</fullName>
    </recommendedName>
</protein>
<dbReference type="AlphaFoldDB" id="A0AAD9MM96"/>
<comment type="subcellular location">
    <subcellularLocation>
        <location evidence="1">Cytoplasm</location>
        <location evidence="1">Cell cortex</location>
    </subcellularLocation>
</comment>